<feature type="binding site" evidence="8">
    <location>
        <position position="78"/>
    </location>
    <ligand>
        <name>Fe cation</name>
        <dbReference type="ChEBI" id="CHEBI:24875"/>
        <label>2</label>
    </ligand>
</feature>
<reference evidence="9 10" key="1">
    <citation type="submission" date="2016-07" db="EMBL/GenBank/DDBJ databases">
        <title>Pervasive Adenine N6-methylation of Active Genes in Fungi.</title>
        <authorList>
            <consortium name="DOE Joint Genome Institute"/>
            <person name="Mondo S.J."/>
            <person name="Dannebaum R.O."/>
            <person name="Kuo R.C."/>
            <person name="Labutti K."/>
            <person name="Haridas S."/>
            <person name="Kuo A."/>
            <person name="Salamov A."/>
            <person name="Ahrendt S.R."/>
            <person name="Lipzen A."/>
            <person name="Sullivan W."/>
            <person name="Andreopoulos W.B."/>
            <person name="Clum A."/>
            <person name="Lindquist E."/>
            <person name="Daum C."/>
            <person name="Ramamoorthy G.K."/>
            <person name="Gryganskyi A."/>
            <person name="Culley D."/>
            <person name="Magnuson J.K."/>
            <person name="James T.Y."/>
            <person name="O'Malley M.A."/>
            <person name="Stajich J.E."/>
            <person name="Spatafora J.W."/>
            <person name="Visel A."/>
            <person name="Grigoriev I.V."/>
        </authorList>
    </citation>
    <scope>NUCLEOTIDE SEQUENCE [LARGE SCALE GENOMIC DNA]</scope>
    <source>
        <strain evidence="9 10">NRRL 2496</strain>
    </source>
</reference>
<protein>
    <recommendedName>
        <fullName evidence="8">5-demethoxyubiquinone hydroxylase, mitochondrial</fullName>
        <shortName evidence="8">DMQ hydroxylase</shortName>
        <ecNumber evidence="8">1.14.99.60</ecNumber>
    </recommendedName>
    <alternativeName>
        <fullName evidence="8">Ubiquinone biosynthesis monooxygenase COQ7</fullName>
    </alternativeName>
</protein>
<comment type="pathway">
    <text evidence="1 8">Cofactor biosynthesis; ubiquinone biosynthesis.</text>
</comment>
<dbReference type="HAMAP" id="MF_01658">
    <property type="entry name" value="COQ7"/>
    <property type="match status" value="1"/>
</dbReference>
<sequence>MLATRRSTTGLLLNSRRLYSAQTKQKPLSAKEREELSPMIRVDQSGEVGAYYIYMGQMAVLGRDKKLRPILQEMWDQEKKHLERFDDLVVQHRVRPSLLRPLWEVAGFAVGAGTALLGKEAAMACTEAVETVIGNHYDDQLRHLVELNKDNKNPDLNDLSKTVAQFRDEELEHHDIAIEHDAQQAPFHSALKAVIMQGCKTAIWVAERV</sequence>
<keyword evidence="8" id="KW-0496">Mitochondrion</keyword>
<evidence type="ECO:0000313" key="9">
    <source>
        <dbReference type="EMBL" id="ORY89546.1"/>
    </source>
</evidence>
<dbReference type="AlphaFoldDB" id="A0A1X2GZ55"/>
<evidence type="ECO:0000256" key="3">
    <source>
        <dbReference type="ARBA" id="ARBA00022723"/>
    </source>
</evidence>
<dbReference type="EC" id="1.14.99.60" evidence="8"/>
<dbReference type="PANTHER" id="PTHR11237:SF4">
    <property type="entry name" value="5-DEMETHOXYUBIQUINONE HYDROXYLASE, MITOCHONDRIAL"/>
    <property type="match status" value="1"/>
</dbReference>
<dbReference type="GO" id="GO:0031314">
    <property type="term" value="C:extrinsic component of mitochondrial inner membrane"/>
    <property type="evidence" value="ECO:0007669"/>
    <property type="project" value="UniProtKB-UniRule"/>
</dbReference>
<feature type="binding site" evidence="8">
    <location>
        <position position="170"/>
    </location>
    <ligand>
        <name>Fe cation</name>
        <dbReference type="ChEBI" id="CHEBI:24875"/>
        <label>1</label>
    </ligand>
</feature>
<evidence type="ECO:0000256" key="7">
    <source>
        <dbReference type="ARBA" id="ARBA00023136"/>
    </source>
</evidence>
<dbReference type="InterPro" id="IPR011566">
    <property type="entry name" value="Ubq_synth_Coq7"/>
</dbReference>
<dbReference type="EMBL" id="MCGN01000014">
    <property type="protein sequence ID" value="ORY89546.1"/>
    <property type="molecule type" value="Genomic_DNA"/>
</dbReference>
<dbReference type="Pfam" id="PF03232">
    <property type="entry name" value="COQ7"/>
    <property type="match status" value="1"/>
</dbReference>
<name>A0A1X2GZ55_SYNRA</name>
<comment type="subunit">
    <text evidence="8">Component of a multi-subunit COQ enzyme complex, composed of at least COQ3, COQ4, COQ5, COQ6, COQ7 and COQ9.</text>
</comment>
<dbReference type="UniPathway" id="UPA00232"/>
<feature type="binding site" evidence="8">
    <location>
        <position position="47"/>
    </location>
    <ligand>
        <name>Fe cation</name>
        <dbReference type="ChEBI" id="CHEBI:24875"/>
        <label>1</label>
    </ligand>
</feature>
<comment type="subcellular location">
    <subcellularLocation>
        <location evidence="8">Mitochondrion inner membrane</location>
        <topology evidence="8">Peripheral membrane protein</topology>
        <orientation evidence="8">Matrix side</orientation>
    </subcellularLocation>
</comment>
<feature type="binding site" evidence="8">
    <location>
        <position position="130"/>
    </location>
    <ligand>
        <name>Fe cation</name>
        <dbReference type="ChEBI" id="CHEBI:24875"/>
        <label>2</label>
    </ligand>
</feature>
<keyword evidence="7 8" id="KW-0472">Membrane</keyword>
<keyword evidence="8" id="KW-0999">Mitochondrion inner membrane</keyword>
<evidence type="ECO:0000256" key="1">
    <source>
        <dbReference type="ARBA" id="ARBA00004749"/>
    </source>
</evidence>
<feature type="binding site" evidence="8">
    <location>
        <position position="81"/>
    </location>
    <ligand>
        <name>Fe cation</name>
        <dbReference type="ChEBI" id="CHEBI:24875"/>
        <label>1</label>
    </ligand>
</feature>
<keyword evidence="4 8" id="KW-0560">Oxidoreductase</keyword>
<proteinExistence type="inferred from homology"/>
<dbReference type="GO" id="GO:0008682">
    <property type="term" value="F:3-demethoxyubiquinol 3-hydroxylase activity"/>
    <property type="evidence" value="ECO:0007669"/>
    <property type="project" value="UniProtKB-EC"/>
</dbReference>
<evidence type="ECO:0000256" key="4">
    <source>
        <dbReference type="ARBA" id="ARBA00023002"/>
    </source>
</evidence>
<organism evidence="9 10">
    <name type="scientific">Syncephalastrum racemosum</name>
    <name type="common">Filamentous fungus</name>
    <dbReference type="NCBI Taxonomy" id="13706"/>
    <lineage>
        <taxon>Eukaryota</taxon>
        <taxon>Fungi</taxon>
        <taxon>Fungi incertae sedis</taxon>
        <taxon>Mucoromycota</taxon>
        <taxon>Mucoromycotina</taxon>
        <taxon>Mucoromycetes</taxon>
        <taxon>Mucorales</taxon>
        <taxon>Syncephalastraceae</taxon>
        <taxon>Syncephalastrum</taxon>
    </lineage>
</organism>
<comment type="function">
    <text evidence="8">Catalyzes the hydroxylation of 2-polyprenyl-3-methyl-6-methoxy-1,4-benzoquinol (DMQH2) during ubiquinone biosynthesis. Has also a structural role in the COQ enzyme complex, stabilizing other COQ polypeptides.</text>
</comment>
<dbReference type="STRING" id="13706.A0A1X2GZ55"/>
<evidence type="ECO:0000256" key="5">
    <source>
        <dbReference type="ARBA" id="ARBA00023004"/>
    </source>
</evidence>
<dbReference type="CDD" id="cd01042">
    <property type="entry name" value="DMQH"/>
    <property type="match status" value="1"/>
</dbReference>
<comment type="catalytic activity">
    <reaction evidence="8">
        <text>a 5-methoxy-2-methyl-3-(all-trans-polyprenyl)benzene-1,4-diol + AH2 + O2 = a 3-demethylubiquinol + A + H2O</text>
        <dbReference type="Rhea" id="RHEA:50908"/>
        <dbReference type="Rhea" id="RHEA-COMP:10859"/>
        <dbReference type="Rhea" id="RHEA-COMP:10914"/>
        <dbReference type="ChEBI" id="CHEBI:13193"/>
        <dbReference type="ChEBI" id="CHEBI:15377"/>
        <dbReference type="ChEBI" id="CHEBI:15379"/>
        <dbReference type="ChEBI" id="CHEBI:17499"/>
        <dbReference type="ChEBI" id="CHEBI:84167"/>
        <dbReference type="ChEBI" id="CHEBI:84422"/>
        <dbReference type="EC" id="1.14.99.60"/>
    </reaction>
</comment>
<dbReference type="FunCoup" id="A0A1X2GZ55">
    <property type="interactions" value="235"/>
</dbReference>
<evidence type="ECO:0000256" key="6">
    <source>
        <dbReference type="ARBA" id="ARBA00023033"/>
    </source>
</evidence>
<dbReference type="PANTHER" id="PTHR11237">
    <property type="entry name" value="COENZYME Q10 BIOSYNTHESIS PROTEIN 7"/>
    <property type="match status" value="1"/>
</dbReference>
<feature type="binding site" evidence="8">
    <location>
        <position position="173"/>
    </location>
    <ligand>
        <name>Fe cation</name>
        <dbReference type="ChEBI" id="CHEBI:24875"/>
        <label>2</label>
    </ligand>
</feature>
<keyword evidence="9" id="KW-0830">Ubiquinone</keyword>
<dbReference type="InterPro" id="IPR009078">
    <property type="entry name" value="Ferritin-like_SF"/>
</dbReference>
<comment type="similarity">
    <text evidence="8">Belongs to the COQ7 family.</text>
</comment>
<evidence type="ECO:0000256" key="2">
    <source>
        <dbReference type="ARBA" id="ARBA00022688"/>
    </source>
</evidence>
<keyword evidence="10" id="KW-1185">Reference proteome</keyword>
<keyword evidence="5 8" id="KW-0408">Iron</keyword>
<gene>
    <name evidence="8" type="primary">COQ7</name>
    <name evidence="9" type="ORF">BCR43DRAFT_448320</name>
</gene>
<comment type="caution">
    <text evidence="9">The sequence shown here is derived from an EMBL/GenBank/DDBJ whole genome shotgun (WGS) entry which is preliminary data.</text>
</comment>
<keyword evidence="3 8" id="KW-0479">Metal-binding</keyword>
<comment type="cofactor">
    <cofactor evidence="8">
        <name>Fe cation</name>
        <dbReference type="ChEBI" id="CHEBI:24875"/>
    </cofactor>
    <text evidence="8">Binds 2 iron ions per subunit.</text>
</comment>
<dbReference type="GO" id="GO:0006744">
    <property type="term" value="P:ubiquinone biosynthetic process"/>
    <property type="evidence" value="ECO:0007669"/>
    <property type="project" value="UniProtKB-UniRule"/>
</dbReference>
<accession>A0A1X2GZ55</accession>
<evidence type="ECO:0000256" key="8">
    <source>
        <dbReference type="HAMAP-Rule" id="MF_03194"/>
    </source>
</evidence>
<evidence type="ECO:0000313" key="10">
    <source>
        <dbReference type="Proteomes" id="UP000242180"/>
    </source>
</evidence>
<keyword evidence="2 8" id="KW-0831">Ubiquinone biosynthesis</keyword>
<dbReference type="OrthoDB" id="275371at2759"/>
<dbReference type="GO" id="GO:0160224">
    <property type="term" value="F:3-demethoxyubiquinone 3-hydroxylase (NADH) activity"/>
    <property type="evidence" value="ECO:0007669"/>
    <property type="project" value="EnsemblFungi"/>
</dbReference>
<feature type="binding site" evidence="8">
    <location>
        <position position="170"/>
    </location>
    <ligand>
        <name>Fe cation</name>
        <dbReference type="ChEBI" id="CHEBI:24875"/>
        <label>2</label>
    </ligand>
</feature>
<dbReference type="Proteomes" id="UP000242180">
    <property type="component" value="Unassembled WGS sequence"/>
</dbReference>
<dbReference type="OMA" id="WSTAVMG"/>
<dbReference type="GO" id="GO:0046872">
    <property type="term" value="F:metal ion binding"/>
    <property type="evidence" value="ECO:0007669"/>
    <property type="project" value="UniProtKB-KW"/>
</dbReference>
<dbReference type="InParanoid" id="A0A1X2GZ55"/>
<keyword evidence="6 8" id="KW-0503">Monooxygenase</keyword>
<dbReference type="SUPFAM" id="SSF47240">
    <property type="entry name" value="Ferritin-like"/>
    <property type="match status" value="1"/>
</dbReference>
<feature type="binding site" evidence="8">
    <location>
        <position position="78"/>
    </location>
    <ligand>
        <name>Fe cation</name>
        <dbReference type="ChEBI" id="CHEBI:24875"/>
        <label>1</label>
    </ligand>
</feature>